<accession>A0ACB9ETY9</accession>
<reference evidence="1 2" key="2">
    <citation type="journal article" date="2022" name="Mol. Ecol. Resour.">
        <title>The genomes of chicory, endive, great burdock and yacon provide insights into Asteraceae paleo-polyploidization history and plant inulin production.</title>
        <authorList>
            <person name="Fan W."/>
            <person name="Wang S."/>
            <person name="Wang H."/>
            <person name="Wang A."/>
            <person name="Jiang F."/>
            <person name="Liu H."/>
            <person name="Zhao H."/>
            <person name="Xu D."/>
            <person name="Zhang Y."/>
        </authorList>
    </citation>
    <scope>NUCLEOTIDE SEQUENCE [LARGE SCALE GENOMIC DNA]</scope>
    <source>
        <strain evidence="2">cv. Yunnan</strain>
        <tissue evidence="1">Leaves</tissue>
    </source>
</reference>
<proteinExistence type="predicted"/>
<dbReference type="Proteomes" id="UP001056120">
    <property type="component" value="Linkage Group LG17"/>
</dbReference>
<name>A0ACB9ETY9_9ASTR</name>
<dbReference type="EMBL" id="CM042034">
    <property type="protein sequence ID" value="KAI3762048.1"/>
    <property type="molecule type" value="Genomic_DNA"/>
</dbReference>
<evidence type="ECO:0000313" key="2">
    <source>
        <dbReference type="Proteomes" id="UP001056120"/>
    </source>
</evidence>
<evidence type="ECO:0000313" key="1">
    <source>
        <dbReference type="EMBL" id="KAI3762048.1"/>
    </source>
</evidence>
<keyword evidence="2" id="KW-1185">Reference proteome</keyword>
<reference evidence="2" key="1">
    <citation type="journal article" date="2022" name="Mol. Ecol. Resour.">
        <title>The genomes of chicory, endive, great burdock and yacon provide insights into Asteraceae palaeo-polyploidization history and plant inulin production.</title>
        <authorList>
            <person name="Fan W."/>
            <person name="Wang S."/>
            <person name="Wang H."/>
            <person name="Wang A."/>
            <person name="Jiang F."/>
            <person name="Liu H."/>
            <person name="Zhao H."/>
            <person name="Xu D."/>
            <person name="Zhang Y."/>
        </authorList>
    </citation>
    <scope>NUCLEOTIDE SEQUENCE [LARGE SCALE GENOMIC DNA]</scope>
    <source>
        <strain evidence="2">cv. Yunnan</strain>
    </source>
</reference>
<gene>
    <name evidence="1" type="ORF">L1987_52471</name>
</gene>
<sequence>MHMFAPFWYDNYSAMNTRCLIGPVIPATKHERKKGRVAWFFSTKAVCIGKAIIVTLNKKGPMESWASWSDWHICDWQNTKDIIVRLLWDAKTCMGLLVRFNGGTAKIKTSTSRQCYEEKHVIKSARKQQSMREKFMQELRIAGSSPKWRIMETFFINVGYS</sequence>
<organism evidence="1 2">
    <name type="scientific">Smallanthus sonchifolius</name>
    <dbReference type="NCBI Taxonomy" id="185202"/>
    <lineage>
        <taxon>Eukaryota</taxon>
        <taxon>Viridiplantae</taxon>
        <taxon>Streptophyta</taxon>
        <taxon>Embryophyta</taxon>
        <taxon>Tracheophyta</taxon>
        <taxon>Spermatophyta</taxon>
        <taxon>Magnoliopsida</taxon>
        <taxon>eudicotyledons</taxon>
        <taxon>Gunneridae</taxon>
        <taxon>Pentapetalae</taxon>
        <taxon>asterids</taxon>
        <taxon>campanulids</taxon>
        <taxon>Asterales</taxon>
        <taxon>Asteraceae</taxon>
        <taxon>Asteroideae</taxon>
        <taxon>Heliantheae alliance</taxon>
        <taxon>Millerieae</taxon>
        <taxon>Smallanthus</taxon>
    </lineage>
</organism>
<protein>
    <submittedName>
        <fullName evidence="1">Uncharacterized protein</fullName>
    </submittedName>
</protein>
<comment type="caution">
    <text evidence="1">The sequence shown here is derived from an EMBL/GenBank/DDBJ whole genome shotgun (WGS) entry which is preliminary data.</text>
</comment>